<evidence type="ECO:0008006" key="4">
    <source>
        <dbReference type="Google" id="ProtNLM"/>
    </source>
</evidence>
<dbReference type="AlphaFoldDB" id="Q3ICA8"/>
<proteinExistence type="predicted"/>
<keyword evidence="1" id="KW-1133">Transmembrane helix</keyword>
<dbReference type="eggNOG" id="ENOG5032ZK4">
    <property type="taxonomic scope" value="Bacteria"/>
</dbReference>
<feature type="transmembrane region" description="Helical" evidence="1">
    <location>
        <begin position="48"/>
        <end position="66"/>
    </location>
</feature>
<accession>Q3ICA8</accession>
<dbReference type="Proteomes" id="UP000006843">
    <property type="component" value="Chromosome II"/>
</dbReference>
<dbReference type="BioCyc" id="PHAL326442:PSHA_RS17050-MONOMER"/>
<dbReference type="KEGG" id="pha:PSHAb0459"/>
<reference evidence="2 3" key="1">
    <citation type="journal article" date="2005" name="Genome Res.">
        <title>Coping with cold: the genome of the versatile marine Antarctica bacterium Pseudoalteromonas haloplanktis TAC125.</title>
        <authorList>
            <person name="Medigue C."/>
            <person name="Krin E."/>
            <person name="Pascal G."/>
            <person name="Barbe V."/>
            <person name="Bernsel A."/>
            <person name="Bertin P."/>
            <person name="Cheung F."/>
            <person name="Cruveiller S."/>
            <person name="Damico S."/>
            <person name="Duilio A."/>
            <person name="Fang G."/>
            <person name="Feller G."/>
            <person name="Mangenot S."/>
            <person name="Marino G."/>
            <person name="Nilsson J."/>
            <person name="Parilli E."/>
            <person name="Rocha E."/>
            <person name="Rouy Z."/>
            <person name="Sekowska A."/>
            <person name="Tutino M.L."/>
            <person name="Vallenet D."/>
            <person name="von Heijne G."/>
            <person name="Danchin A."/>
        </authorList>
    </citation>
    <scope>NUCLEOTIDE SEQUENCE [LARGE SCALE GENOMIC DNA]</scope>
    <source>
        <strain evidence="3">TAC 125</strain>
    </source>
</reference>
<name>Q3ICA8_PSET1</name>
<organism evidence="2 3">
    <name type="scientific">Pseudoalteromonas translucida (strain TAC 125)</name>
    <dbReference type="NCBI Taxonomy" id="326442"/>
    <lineage>
        <taxon>Bacteria</taxon>
        <taxon>Pseudomonadati</taxon>
        <taxon>Pseudomonadota</taxon>
        <taxon>Gammaproteobacteria</taxon>
        <taxon>Alteromonadales</taxon>
        <taxon>Pseudoalteromonadaceae</taxon>
        <taxon>Pseudoalteromonas</taxon>
    </lineage>
</organism>
<evidence type="ECO:0000313" key="3">
    <source>
        <dbReference type="Proteomes" id="UP000006843"/>
    </source>
</evidence>
<dbReference type="PATRIC" id="fig|326442.8.peg.3366"/>
<dbReference type="InterPro" id="IPR021306">
    <property type="entry name" value="DUF2878"/>
</dbReference>
<evidence type="ECO:0000256" key="1">
    <source>
        <dbReference type="SAM" id="Phobius"/>
    </source>
</evidence>
<dbReference type="HOGENOM" id="CLU_110723_0_1_6"/>
<gene>
    <name evidence="2" type="ordered locus">PSHAb0459</name>
</gene>
<feature type="transmembrane region" description="Helical" evidence="1">
    <location>
        <begin position="138"/>
        <end position="158"/>
    </location>
</feature>
<feature type="transmembrane region" description="Helical" evidence="1">
    <location>
        <begin position="78"/>
        <end position="101"/>
    </location>
</feature>
<sequence>MKLHSVINFVLFQAVWFLSLLLESSSVVFSSAIIALMFYLSKQKKHDALLVLVALPLALLSEFIAVKSGLLEFKVSPFPVWLALLWFALLLSINTSMRFLISLKLWQVFIICLVFSPASYWAGARFEVLNLGLPLLEFWLVYGALWAAVFTLIILANLKLKLLITR</sequence>
<evidence type="ECO:0000313" key="2">
    <source>
        <dbReference type="EMBL" id="CAI89496.1"/>
    </source>
</evidence>
<dbReference type="Pfam" id="PF11086">
    <property type="entry name" value="DUF2878"/>
    <property type="match status" value="1"/>
</dbReference>
<feature type="transmembrane region" description="Helical" evidence="1">
    <location>
        <begin position="15"/>
        <end position="41"/>
    </location>
</feature>
<keyword evidence="3" id="KW-1185">Reference proteome</keyword>
<keyword evidence="1" id="KW-0472">Membrane</keyword>
<protein>
    <recommendedName>
        <fullName evidence="4">DUF2878 domain-containing protein</fullName>
    </recommendedName>
</protein>
<dbReference type="EMBL" id="CR954247">
    <property type="protein sequence ID" value="CAI89496.1"/>
    <property type="molecule type" value="Genomic_DNA"/>
</dbReference>
<dbReference type="STRING" id="326442.PSHAb0459"/>
<feature type="transmembrane region" description="Helical" evidence="1">
    <location>
        <begin position="108"/>
        <end position="126"/>
    </location>
</feature>
<keyword evidence="1" id="KW-0812">Transmembrane</keyword>